<dbReference type="KEGG" id="vna:PN96_06880"/>
<dbReference type="RefSeq" id="WP_020333096.1">
    <property type="nucleotide sequence ID" value="NZ_ATFJ01000002.1"/>
</dbReference>
<dbReference type="AlphaFoldDB" id="A0AAN0Y2E0"/>
<dbReference type="EMBL" id="CP016345">
    <property type="protein sequence ID" value="ANQ12422.1"/>
    <property type="molecule type" value="Genomic_DNA"/>
</dbReference>
<protein>
    <submittedName>
        <fullName evidence="1">Uncharacterized protein</fullName>
    </submittedName>
</protein>
<organism evidence="1 2">
    <name type="scientific">Vibrio natriegens NBRC 15636 = ATCC 14048 = DSM 759</name>
    <dbReference type="NCBI Taxonomy" id="1219067"/>
    <lineage>
        <taxon>Bacteria</taxon>
        <taxon>Pseudomonadati</taxon>
        <taxon>Pseudomonadota</taxon>
        <taxon>Gammaproteobacteria</taxon>
        <taxon>Vibrionales</taxon>
        <taxon>Vibrionaceae</taxon>
        <taxon>Vibrio</taxon>
    </lineage>
</organism>
<sequence>MEGLPKLTLMSTSNGLMRGGINSKLAEYFNLNNVSKGACSSGLGLYTLASHENIFDSDYIIVDFAINDNEHLKQGWINESHLEEVADRLYSILSLSGVKVFVLLMPVYTYLSDPLKSEGVKLHLKLAEKYNFQVINGYDFVASSSLEDKSSMFVDFAHLDRVTASTFGDVIADHILQNYPTSNKTPTTPTFELSEVIRALLPDSFETSGTYTSKGSSVGMYECIELRESETINISVPSEFYVNGIMVNANSKAKISIDTGKEIIVKDIYSGGLSDDKVEVKYIPFQTPLSCKNLTIKIADFGDEVTEKSPRSRKKLSSQHYGHADIFGVLISREEFTLPHVLDRSDYSGCLPSFRPVNSARLKLLDEFEDAVNKSAYGEMADLLRELSLVFERHNRYLSAEKTIHLAEKLRPEGPVIKGIKNRISKVAKQRKLLFKQK</sequence>
<gene>
    <name evidence="1" type="ORF">BA890_06470</name>
</gene>
<dbReference type="GeneID" id="70912512"/>
<accession>A0AAN0Y2E0</accession>
<name>A0AAN0Y2E0_VIBNA</name>
<dbReference type="Proteomes" id="UP000092741">
    <property type="component" value="Chromosome 1"/>
</dbReference>
<proteinExistence type="predicted"/>
<keyword evidence="2" id="KW-1185">Reference proteome</keyword>
<dbReference type="SUPFAM" id="SSF52266">
    <property type="entry name" value="SGNH hydrolase"/>
    <property type="match status" value="1"/>
</dbReference>
<reference evidence="1 2" key="1">
    <citation type="submission" date="2016-07" db="EMBL/GenBank/DDBJ databases">
        <title>Developing Vibrio natriegens as a novel, fast-growing host for biotechnology.</title>
        <authorList>
            <person name="Weinstock M.T."/>
            <person name="Hesek E.D."/>
            <person name="Wilson C.M."/>
            <person name="Gibson D.G."/>
        </authorList>
    </citation>
    <scope>NUCLEOTIDE SEQUENCE [LARGE SCALE GENOMIC DNA]</scope>
    <source>
        <strain evidence="1 2">ATCC 14048</strain>
    </source>
</reference>
<evidence type="ECO:0000313" key="2">
    <source>
        <dbReference type="Proteomes" id="UP000092741"/>
    </source>
</evidence>
<evidence type="ECO:0000313" key="1">
    <source>
        <dbReference type="EMBL" id="ANQ12422.1"/>
    </source>
</evidence>